<name>A0ABM9AYG9_9BACT</name>
<keyword evidence="2 7" id="KW-0441">Lipid A biosynthesis</keyword>
<sequence length="343" mass="36265">MQITAAALAQLIDATVEGDPDVVITGPARIEEATAGQITFLANPAYEHHLYQTMATAVLVSREFQPKTSIRPTLLRVDNVYETVSGLLQVYQQDQVATLPRQVSQHASVADSAVLGDEVRVGKFTVVCERATIGAGTVVLDQVYIGDGVRIGTNCLIHPGARILQGCVIGDNCVLHANAVIGSDGFGFLPDGEGNYRKVPQVGKVVIEDDVEIGAGTTIDRATMGATLIRKGVKLDNLIQVGHNVEIGPNTVIAAQAGIAGSTKIGANCRIGGQVGIAGHLTVADGTNLQAQSGVARHIKETNQALGGSPAFSYRDYVKSTILIGRLPDLYRRLARIEKKVNE</sequence>
<evidence type="ECO:0000256" key="6">
    <source>
        <dbReference type="ARBA" id="ARBA00023315"/>
    </source>
</evidence>
<dbReference type="InterPro" id="IPR020573">
    <property type="entry name" value="UDP_GlcNAc_AcTrfase_non-rep"/>
</dbReference>
<dbReference type="PANTHER" id="PTHR43378:SF2">
    <property type="entry name" value="UDP-3-O-ACYLGLUCOSAMINE N-ACYLTRANSFERASE 1, MITOCHONDRIAL-RELATED"/>
    <property type="match status" value="1"/>
</dbReference>
<reference evidence="9" key="1">
    <citation type="submission" date="2021-12" db="EMBL/GenBank/DDBJ databases">
        <authorList>
            <person name="Rodrigo-Torres L."/>
            <person name="Arahal R. D."/>
            <person name="Lucena T."/>
        </authorList>
    </citation>
    <scope>NUCLEOTIDE SEQUENCE</scope>
    <source>
        <strain evidence="9">CECT 8419</strain>
    </source>
</reference>
<dbReference type="HAMAP" id="MF_00523">
    <property type="entry name" value="LpxD"/>
    <property type="match status" value="1"/>
</dbReference>
<dbReference type="EC" id="2.3.1.191" evidence="7"/>
<evidence type="ECO:0000256" key="4">
    <source>
        <dbReference type="ARBA" id="ARBA00022737"/>
    </source>
</evidence>
<dbReference type="PANTHER" id="PTHR43378">
    <property type="entry name" value="UDP-3-O-ACYLGLUCOSAMINE N-ACYLTRANSFERASE"/>
    <property type="match status" value="1"/>
</dbReference>
<feature type="domain" description="UDP-3-O-[3-hydroxymyristoyl] glucosamine N-acyltransferase non-repeat region" evidence="8">
    <location>
        <begin position="21"/>
        <end position="89"/>
    </location>
</feature>
<evidence type="ECO:0000256" key="2">
    <source>
        <dbReference type="ARBA" id="ARBA00022556"/>
    </source>
</evidence>
<proteinExistence type="inferred from homology"/>
<comment type="function">
    <text evidence="7">Catalyzes the N-acylation of UDP-3-O-acylglucosamine using 3-hydroxyacyl-ACP as the acyl donor. Is involved in the biosynthesis of lipid A, a phosphorylated glycolipid that anchors the lipopolysaccharide to the outer membrane of the cell.</text>
</comment>
<dbReference type="Gene3D" id="3.40.1390.10">
    <property type="entry name" value="MurE/MurF, N-terminal domain"/>
    <property type="match status" value="1"/>
</dbReference>
<dbReference type="Gene3D" id="2.160.10.10">
    <property type="entry name" value="Hexapeptide repeat proteins"/>
    <property type="match status" value="1"/>
</dbReference>
<dbReference type="Pfam" id="PF00132">
    <property type="entry name" value="Hexapep"/>
    <property type="match status" value="2"/>
</dbReference>
<dbReference type="InterPro" id="IPR007691">
    <property type="entry name" value="LpxD"/>
</dbReference>
<dbReference type="SUPFAM" id="SSF51161">
    <property type="entry name" value="Trimeric LpxA-like enzymes"/>
    <property type="match status" value="1"/>
</dbReference>
<feature type="active site" description="Proton acceptor" evidence="7">
    <location>
        <position position="243"/>
    </location>
</feature>
<comment type="catalytic activity">
    <reaction evidence="7">
        <text>a UDP-3-O-[(3R)-3-hydroxyacyl]-alpha-D-glucosamine + a (3R)-hydroxyacyl-[ACP] = a UDP-2-N,3-O-bis[(3R)-3-hydroxyacyl]-alpha-D-glucosamine + holo-[ACP] + H(+)</text>
        <dbReference type="Rhea" id="RHEA:53836"/>
        <dbReference type="Rhea" id="RHEA-COMP:9685"/>
        <dbReference type="Rhea" id="RHEA-COMP:9945"/>
        <dbReference type="ChEBI" id="CHEBI:15378"/>
        <dbReference type="ChEBI" id="CHEBI:64479"/>
        <dbReference type="ChEBI" id="CHEBI:78827"/>
        <dbReference type="ChEBI" id="CHEBI:137740"/>
        <dbReference type="ChEBI" id="CHEBI:137748"/>
        <dbReference type="EC" id="2.3.1.191"/>
    </reaction>
</comment>
<keyword evidence="1 7" id="KW-0444">Lipid biosynthesis</keyword>
<dbReference type="Proteomes" id="UP000837803">
    <property type="component" value="Unassembled WGS sequence"/>
</dbReference>
<comment type="similarity">
    <text evidence="7">Belongs to the transferase hexapeptide repeat family. LpxD subfamily.</text>
</comment>
<evidence type="ECO:0000259" key="8">
    <source>
        <dbReference type="Pfam" id="PF04613"/>
    </source>
</evidence>
<dbReference type="CDD" id="cd03352">
    <property type="entry name" value="LbH_LpxD"/>
    <property type="match status" value="1"/>
</dbReference>
<evidence type="ECO:0000256" key="1">
    <source>
        <dbReference type="ARBA" id="ARBA00022516"/>
    </source>
</evidence>
<protein>
    <recommendedName>
        <fullName evidence="7">UDP-3-O-acylglucosamine N-acyltransferase</fullName>
        <ecNumber evidence="7">2.3.1.191</ecNumber>
    </recommendedName>
</protein>
<comment type="caution">
    <text evidence="9">The sequence shown here is derived from an EMBL/GenBank/DDBJ whole genome shotgun (WGS) entry which is preliminary data.</text>
</comment>
<evidence type="ECO:0000256" key="7">
    <source>
        <dbReference type="HAMAP-Rule" id="MF_00523"/>
    </source>
</evidence>
<dbReference type="Pfam" id="PF04613">
    <property type="entry name" value="LpxD"/>
    <property type="match status" value="1"/>
</dbReference>
<evidence type="ECO:0000313" key="10">
    <source>
        <dbReference type="Proteomes" id="UP000837803"/>
    </source>
</evidence>
<dbReference type="EMBL" id="CAKLPZ010000001">
    <property type="protein sequence ID" value="CAH0999679.1"/>
    <property type="molecule type" value="Genomic_DNA"/>
</dbReference>
<comment type="subunit">
    <text evidence="7">Homotrimer.</text>
</comment>
<keyword evidence="10" id="KW-1185">Reference proteome</keyword>
<organism evidence="9 10">
    <name type="scientific">Neolewinella maritima</name>
    <dbReference type="NCBI Taxonomy" id="1383882"/>
    <lineage>
        <taxon>Bacteria</taxon>
        <taxon>Pseudomonadati</taxon>
        <taxon>Bacteroidota</taxon>
        <taxon>Saprospiria</taxon>
        <taxon>Saprospirales</taxon>
        <taxon>Lewinellaceae</taxon>
        <taxon>Neolewinella</taxon>
    </lineage>
</organism>
<keyword evidence="5 7" id="KW-0443">Lipid metabolism</keyword>
<evidence type="ECO:0000313" key="9">
    <source>
        <dbReference type="EMBL" id="CAH0999679.1"/>
    </source>
</evidence>
<dbReference type="RefSeq" id="WP_238749887.1">
    <property type="nucleotide sequence ID" value="NZ_CAKLPZ010000001.1"/>
</dbReference>
<keyword evidence="3 7" id="KW-0808">Transferase</keyword>
<gene>
    <name evidence="9" type="primary">lpxD_1</name>
    <name evidence="7" type="synonym">lpxD</name>
    <name evidence="9" type="ORF">LEM8419_00979</name>
</gene>
<keyword evidence="6 7" id="KW-0012">Acyltransferase</keyword>
<dbReference type="NCBIfam" id="TIGR01853">
    <property type="entry name" value="lipid_A_lpxD"/>
    <property type="match status" value="1"/>
</dbReference>
<dbReference type="InterPro" id="IPR001451">
    <property type="entry name" value="Hexapep"/>
</dbReference>
<keyword evidence="4 7" id="KW-0677">Repeat</keyword>
<comment type="pathway">
    <text evidence="7">Bacterial outer membrane biogenesis; LPS lipid A biosynthesis.</text>
</comment>
<evidence type="ECO:0000256" key="3">
    <source>
        <dbReference type="ARBA" id="ARBA00022679"/>
    </source>
</evidence>
<accession>A0ABM9AYG9</accession>
<evidence type="ECO:0000256" key="5">
    <source>
        <dbReference type="ARBA" id="ARBA00023098"/>
    </source>
</evidence>
<dbReference type="NCBIfam" id="NF002060">
    <property type="entry name" value="PRK00892.1"/>
    <property type="match status" value="1"/>
</dbReference>
<dbReference type="GO" id="GO:0103118">
    <property type="term" value="F:UDP-3-O-[(3R)-3-hydroxyacyl]-glucosamine N-acyltransferase activity"/>
    <property type="evidence" value="ECO:0007669"/>
    <property type="project" value="UniProtKB-EC"/>
</dbReference>
<dbReference type="InterPro" id="IPR011004">
    <property type="entry name" value="Trimer_LpxA-like_sf"/>
</dbReference>